<gene>
    <name evidence="5" type="ORF">TP2_06500</name>
</gene>
<dbReference type="InterPro" id="IPR011991">
    <property type="entry name" value="ArsR-like_HTH"/>
</dbReference>
<dbReference type="SMART" id="SM00418">
    <property type="entry name" value="HTH_ARSR"/>
    <property type="match status" value="1"/>
</dbReference>
<accession>A0A074JTA8</accession>
<evidence type="ECO:0000256" key="1">
    <source>
        <dbReference type="ARBA" id="ARBA00023015"/>
    </source>
</evidence>
<evidence type="ECO:0000256" key="2">
    <source>
        <dbReference type="ARBA" id="ARBA00023125"/>
    </source>
</evidence>
<dbReference type="STRING" id="1353537.TP2_06500"/>
<evidence type="ECO:0000259" key="4">
    <source>
        <dbReference type="PROSITE" id="PS50987"/>
    </source>
</evidence>
<dbReference type="EMBL" id="AUND01000023">
    <property type="protein sequence ID" value="KEO52582.1"/>
    <property type="molecule type" value="Genomic_DNA"/>
</dbReference>
<name>A0A074JTA8_9RHOB</name>
<dbReference type="Proteomes" id="UP000027432">
    <property type="component" value="Unassembled WGS sequence"/>
</dbReference>
<dbReference type="AlphaFoldDB" id="A0A074JTA8"/>
<dbReference type="CDD" id="cd00090">
    <property type="entry name" value="HTH_ARSR"/>
    <property type="match status" value="1"/>
</dbReference>
<evidence type="ECO:0000313" key="5">
    <source>
        <dbReference type="EMBL" id="KEO52582.1"/>
    </source>
</evidence>
<dbReference type="GO" id="GO:0003700">
    <property type="term" value="F:DNA-binding transcription factor activity"/>
    <property type="evidence" value="ECO:0007669"/>
    <property type="project" value="InterPro"/>
</dbReference>
<dbReference type="PRINTS" id="PR00778">
    <property type="entry name" value="HTHARSR"/>
</dbReference>
<proteinExistence type="predicted"/>
<evidence type="ECO:0000256" key="3">
    <source>
        <dbReference type="ARBA" id="ARBA00023163"/>
    </source>
</evidence>
<evidence type="ECO:0000313" key="6">
    <source>
        <dbReference type="Proteomes" id="UP000027432"/>
    </source>
</evidence>
<keyword evidence="3" id="KW-0804">Transcription</keyword>
<sequence>MRILEAQEPKWRRMLLSVLSALAEPTRLEAMRLLRDGNEHCVCELMERIGATQSRMSRHMRVLKDAGLVIDRRDRQWVRYRLNPTMPAEIALVLEAIVRVGSANDRSAA</sequence>
<dbReference type="PROSITE" id="PS50987">
    <property type="entry name" value="HTH_ARSR_2"/>
    <property type="match status" value="1"/>
</dbReference>
<protein>
    <recommendedName>
        <fullName evidence="4">HTH arsR-type domain-containing protein</fullName>
    </recommendedName>
</protein>
<keyword evidence="2" id="KW-0238">DNA-binding</keyword>
<dbReference type="PANTHER" id="PTHR43132:SF2">
    <property type="entry name" value="ARSENICAL RESISTANCE OPERON REPRESSOR ARSR-RELATED"/>
    <property type="match status" value="1"/>
</dbReference>
<dbReference type="InterPro" id="IPR036390">
    <property type="entry name" value="WH_DNA-bd_sf"/>
</dbReference>
<reference evidence="5 6" key="1">
    <citation type="submission" date="2013-07" db="EMBL/GenBank/DDBJ databases">
        <title>Thioclava pacifica DSM 10166 Genome Sequencing.</title>
        <authorList>
            <person name="Lai Q."/>
            <person name="Shao Z."/>
        </authorList>
    </citation>
    <scope>NUCLEOTIDE SEQUENCE [LARGE SCALE GENOMIC DNA]</scope>
    <source>
        <strain evidence="5 6">DSM 10166</strain>
    </source>
</reference>
<dbReference type="eggNOG" id="COG0640">
    <property type="taxonomic scope" value="Bacteria"/>
</dbReference>
<dbReference type="SUPFAM" id="SSF46785">
    <property type="entry name" value="Winged helix' DNA-binding domain"/>
    <property type="match status" value="1"/>
</dbReference>
<dbReference type="Pfam" id="PF01022">
    <property type="entry name" value="HTH_5"/>
    <property type="match status" value="1"/>
</dbReference>
<dbReference type="InterPro" id="IPR051011">
    <property type="entry name" value="Metal_resp_trans_reg"/>
</dbReference>
<dbReference type="GO" id="GO:0003677">
    <property type="term" value="F:DNA binding"/>
    <property type="evidence" value="ECO:0007669"/>
    <property type="project" value="UniProtKB-KW"/>
</dbReference>
<comment type="caution">
    <text evidence="5">The sequence shown here is derived from an EMBL/GenBank/DDBJ whole genome shotgun (WGS) entry which is preliminary data.</text>
</comment>
<dbReference type="PANTHER" id="PTHR43132">
    <property type="entry name" value="ARSENICAL RESISTANCE OPERON REPRESSOR ARSR-RELATED"/>
    <property type="match status" value="1"/>
</dbReference>
<dbReference type="NCBIfam" id="NF033788">
    <property type="entry name" value="HTH_metalloreg"/>
    <property type="match status" value="1"/>
</dbReference>
<organism evidence="5 6">
    <name type="scientific">Thioclava pacifica DSM 10166</name>
    <dbReference type="NCBI Taxonomy" id="1353537"/>
    <lineage>
        <taxon>Bacteria</taxon>
        <taxon>Pseudomonadati</taxon>
        <taxon>Pseudomonadota</taxon>
        <taxon>Alphaproteobacteria</taxon>
        <taxon>Rhodobacterales</taxon>
        <taxon>Paracoccaceae</taxon>
        <taxon>Thioclava</taxon>
    </lineage>
</organism>
<dbReference type="InterPro" id="IPR001845">
    <property type="entry name" value="HTH_ArsR_DNA-bd_dom"/>
</dbReference>
<feature type="domain" description="HTH arsR-type" evidence="4">
    <location>
        <begin position="7"/>
        <end position="105"/>
    </location>
</feature>
<keyword evidence="6" id="KW-1185">Reference proteome</keyword>
<keyword evidence="1" id="KW-0805">Transcription regulation</keyword>
<dbReference type="Gene3D" id="1.10.10.10">
    <property type="entry name" value="Winged helix-like DNA-binding domain superfamily/Winged helix DNA-binding domain"/>
    <property type="match status" value="1"/>
</dbReference>
<dbReference type="InterPro" id="IPR036388">
    <property type="entry name" value="WH-like_DNA-bd_sf"/>
</dbReference>